<comment type="similarity">
    <text evidence="3">Belongs to the peptidase C56 family.</text>
</comment>
<keyword evidence="4" id="KW-0964">Secreted</keyword>
<organism evidence="12 13">
    <name type="scientific">Ornithorhynchus anatinus</name>
    <name type="common">Duckbill platypus</name>
    <dbReference type="NCBI Taxonomy" id="9258"/>
    <lineage>
        <taxon>Eukaryota</taxon>
        <taxon>Metazoa</taxon>
        <taxon>Chordata</taxon>
        <taxon>Craniata</taxon>
        <taxon>Vertebrata</taxon>
        <taxon>Euteleostomi</taxon>
        <taxon>Mammalia</taxon>
        <taxon>Monotremata</taxon>
        <taxon>Ornithorhynchidae</taxon>
        <taxon>Ornithorhynchus</taxon>
    </lineage>
</organism>
<dbReference type="GO" id="GO:0005576">
    <property type="term" value="C:extracellular region"/>
    <property type="evidence" value="ECO:0007669"/>
    <property type="project" value="UniProtKB-SubCell"/>
</dbReference>
<evidence type="ECO:0000256" key="10">
    <source>
        <dbReference type="ARBA" id="ARBA00045408"/>
    </source>
</evidence>
<evidence type="ECO:0000256" key="9">
    <source>
        <dbReference type="ARBA" id="ARBA00044823"/>
    </source>
</evidence>
<dbReference type="Proteomes" id="UP000002279">
    <property type="component" value="Chromosome 3"/>
</dbReference>
<feature type="region of interest" description="Disordered" evidence="11">
    <location>
        <begin position="129"/>
        <end position="223"/>
    </location>
</feature>
<evidence type="ECO:0000313" key="13">
    <source>
        <dbReference type="Proteomes" id="UP000002279"/>
    </source>
</evidence>
<comment type="function">
    <text evidence="10">Component of the FERRY complex (Five-subunit Endosomal Rab5 and RNA/ribosome intermediary). The FERRY complex directly interacts with mRNAs and RAB5A, and functions as a RAB5A effector involved in the localization and the distribution of specific mRNAs most likely by mediating their endosomal transport. The complex recruits mRNAs and ribosomes to early endosomes through direct mRNA-interaction.</text>
</comment>
<reference evidence="12" key="2">
    <citation type="submission" date="2025-08" db="UniProtKB">
        <authorList>
            <consortium name="Ensembl"/>
        </authorList>
    </citation>
    <scope>IDENTIFICATION</scope>
    <source>
        <strain evidence="12">Glennie</strain>
    </source>
</reference>
<dbReference type="InterPro" id="IPR029062">
    <property type="entry name" value="Class_I_gatase-like"/>
</dbReference>
<keyword evidence="6" id="KW-0967">Endosome</keyword>
<dbReference type="Gene3D" id="3.40.50.880">
    <property type="match status" value="1"/>
</dbReference>
<dbReference type="Bgee" id="ENSOANG00000044337">
    <property type="expression patterns" value="Expressed in heart and 7 other cell types or tissues"/>
</dbReference>
<keyword evidence="5" id="KW-0732">Signal</keyword>
<feature type="compositionally biased region" description="Low complexity" evidence="11">
    <location>
        <begin position="190"/>
        <end position="204"/>
    </location>
</feature>
<protein>
    <recommendedName>
        <fullName evidence="7">Glutamine amidotransferase-like class 1 domain-containing protein 1</fullName>
    </recommendedName>
    <alternativeName>
        <fullName evidence="9">Ferry endosomal RAB5 effector complex subunit 5</fullName>
    </alternativeName>
    <alternativeName>
        <fullName evidence="8">Parkinson disease 7 domain-containing protein 1</fullName>
    </alternativeName>
</protein>
<evidence type="ECO:0000256" key="2">
    <source>
        <dbReference type="ARBA" id="ARBA00004613"/>
    </source>
</evidence>
<name>A0A6I8NG30_ORNAN</name>
<dbReference type="GeneTree" id="ENSGT00390000010778"/>
<feature type="region of interest" description="Disordered" evidence="11">
    <location>
        <begin position="238"/>
        <end position="273"/>
    </location>
</feature>
<dbReference type="Ensembl" id="ENSOANT00000055084.1">
    <property type="protein sequence ID" value="ENSOANP00000040183.1"/>
    <property type="gene ID" value="ENSOANG00000044337.1"/>
</dbReference>
<evidence type="ECO:0000256" key="6">
    <source>
        <dbReference type="ARBA" id="ARBA00022753"/>
    </source>
</evidence>
<dbReference type="GO" id="GO:0005769">
    <property type="term" value="C:early endosome"/>
    <property type="evidence" value="ECO:0007669"/>
    <property type="project" value="UniProtKB-SubCell"/>
</dbReference>
<reference evidence="12" key="3">
    <citation type="submission" date="2025-09" db="UniProtKB">
        <authorList>
            <consortium name="Ensembl"/>
        </authorList>
    </citation>
    <scope>IDENTIFICATION</scope>
    <source>
        <strain evidence="12">Glennie</strain>
    </source>
</reference>
<evidence type="ECO:0000256" key="7">
    <source>
        <dbReference type="ARBA" id="ARBA00039189"/>
    </source>
</evidence>
<dbReference type="InParanoid" id="A0A6I8NG30"/>
<evidence type="ECO:0000256" key="8">
    <source>
        <dbReference type="ARBA" id="ARBA00042130"/>
    </source>
</evidence>
<dbReference type="GO" id="GO:0019172">
    <property type="term" value="F:glyoxalase III activity"/>
    <property type="evidence" value="ECO:0000318"/>
    <property type="project" value="GO_Central"/>
</dbReference>
<proteinExistence type="inferred from homology"/>
<reference evidence="12 13" key="1">
    <citation type="journal article" date="2008" name="Nature">
        <title>Genome analysis of the platypus reveals unique signatures of evolution.</title>
        <authorList>
            <person name="Warren W.C."/>
            <person name="Hillier L.W."/>
            <person name="Marshall Graves J.A."/>
            <person name="Birney E."/>
            <person name="Ponting C.P."/>
            <person name="Grutzner F."/>
            <person name="Belov K."/>
            <person name="Miller W."/>
            <person name="Clarke L."/>
            <person name="Chinwalla A.T."/>
            <person name="Yang S.P."/>
            <person name="Heger A."/>
            <person name="Locke D.P."/>
            <person name="Miethke P."/>
            <person name="Waters P.D."/>
            <person name="Veyrunes F."/>
            <person name="Fulton L."/>
            <person name="Fulton B."/>
            <person name="Graves T."/>
            <person name="Wallis J."/>
            <person name="Puente X.S."/>
            <person name="Lopez-Otin C."/>
            <person name="Ordonez G.R."/>
            <person name="Eichler E.E."/>
            <person name="Chen L."/>
            <person name="Cheng Z."/>
            <person name="Deakin J.E."/>
            <person name="Alsop A."/>
            <person name="Thompson K."/>
            <person name="Kirby P."/>
            <person name="Papenfuss A.T."/>
            <person name="Wakefield M.J."/>
            <person name="Olender T."/>
            <person name="Lancet D."/>
            <person name="Huttley G.A."/>
            <person name="Smit A.F."/>
            <person name="Pask A."/>
            <person name="Temple-Smith P."/>
            <person name="Batzer M.A."/>
            <person name="Walker J.A."/>
            <person name="Konkel M.K."/>
            <person name="Harris R.S."/>
            <person name="Whittington C.M."/>
            <person name="Wong E.S."/>
            <person name="Gemmell N.J."/>
            <person name="Buschiazzo E."/>
            <person name="Vargas Jentzsch I.M."/>
            <person name="Merkel A."/>
            <person name="Schmitz J."/>
            <person name="Zemann A."/>
            <person name="Churakov G."/>
            <person name="Kriegs J.O."/>
            <person name="Brosius J."/>
            <person name="Murchison E.P."/>
            <person name="Sachidanandam R."/>
            <person name="Smith C."/>
            <person name="Hannon G.J."/>
            <person name="Tsend-Ayush E."/>
            <person name="McMillan D."/>
            <person name="Attenborough R."/>
            <person name="Rens W."/>
            <person name="Ferguson-Smith M."/>
            <person name="Lefevre C.M."/>
            <person name="Sharp J.A."/>
            <person name="Nicholas K.R."/>
            <person name="Ray D.A."/>
            <person name="Kube M."/>
            <person name="Reinhardt R."/>
            <person name="Pringle T.H."/>
            <person name="Taylor J."/>
            <person name="Jones R.C."/>
            <person name="Nixon B."/>
            <person name="Dacheux J.L."/>
            <person name="Niwa H."/>
            <person name="Sekita Y."/>
            <person name="Huang X."/>
            <person name="Stark A."/>
            <person name="Kheradpour P."/>
            <person name="Kellis M."/>
            <person name="Flicek P."/>
            <person name="Chen Y."/>
            <person name="Webber C."/>
            <person name="Hardison R."/>
            <person name="Nelson J."/>
            <person name="Hallsworth-Pepin K."/>
            <person name="Delehaunty K."/>
            <person name="Markovic C."/>
            <person name="Minx P."/>
            <person name="Feng Y."/>
            <person name="Kremitzki C."/>
            <person name="Mitreva M."/>
            <person name="Glasscock J."/>
            <person name="Wylie T."/>
            <person name="Wohldmann P."/>
            <person name="Thiru P."/>
            <person name="Nhan M.N."/>
            <person name="Pohl C.S."/>
            <person name="Smith S.M."/>
            <person name="Hou S."/>
            <person name="Nefedov M."/>
            <person name="de Jong P.J."/>
            <person name="Renfree M.B."/>
            <person name="Mardis E.R."/>
            <person name="Wilson R.K."/>
        </authorList>
    </citation>
    <scope>NUCLEOTIDE SEQUENCE [LARGE SCALE GENOMIC DNA]</scope>
    <source>
        <strain evidence="12 13">Glennie</strain>
    </source>
</reference>
<evidence type="ECO:0000313" key="12">
    <source>
        <dbReference type="Ensembl" id="ENSOANP00000040183.1"/>
    </source>
</evidence>
<dbReference type="PANTHER" id="PTHR48094:SF18">
    <property type="entry name" value="GLUTAMINE AMIDOTRANSFERASE-LIKE CLASS 1 DOMAIN-CONTAINING PROTEIN 1"/>
    <property type="match status" value="1"/>
</dbReference>
<sequence length="384" mass="40751">MDFVDVNESNTRWIQDFRLKSYASPAKLESIDGARYHAVLIPNCPGAPVDLANSGYLARILQHFSAESSPICRHRPRCRCLVAAPRKKTSPGCSRDYSMTGPSVYELIRQPGFASLPIILGGLRQRLGGHLQRQPAGRRARGAGPPPRHGPERQLHRRRRAEPGLPLRCQEMRTSPRPATGSEGPREAAGRAPRPGGASSGSRPLPGPSAPGRRGPGGIRAVRWSPLGGEPFSPVLTLTPPLHPVPPSPGGRVEPQKAGAGRRLSPGDVAEGPLGLRLKRTTDAHPPHRLSPGPLPPGCGFLVKRKARSSLGALRAGLSVCVGARAARPAVWEGTERVCECVLGWGRGGGCPLCVCVGGVGERGRERVFVCVGIGDRKSGPNCL</sequence>
<evidence type="ECO:0000256" key="11">
    <source>
        <dbReference type="SAM" id="MobiDB-lite"/>
    </source>
</evidence>
<dbReference type="PANTHER" id="PTHR48094">
    <property type="entry name" value="PROTEIN/NUCLEIC ACID DEGLYCASE DJ-1-RELATED"/>
    <property type="match status" value="1"/>
</dbReference>
<comment type="subcellular location">
    <subcellularLocation>
        <location evidence="1">Early endosome</location>
    </subcellularLocation>
    <subcellularLocation>
        <location evidence="2">Secreted</location>
    </subcellularLocation>
</comment>
<gene>
    <name evidence="12" type="primary">GATD1</name>
</gene>
<keyword evidence="13" id="KW-1185">Reference proteome</keyword>
<dbReference type="SUPFAM" id="SSF52317">
    <property type="entry name" value="Class I glutamine amidotransferase-like"/>
    <property type="match status" value="1"/>
</dbReference>
<evidence type="ECO:0000256" key="3">
    <source>
        <dbReference type="ARBA" id="ARBA00008542"/>
    </source>
</evidence>
<dbReference type="AlphaFoldDB" id="A0A6I8NG30"/>
<evidence type="ECO:0000256" key="4">
    <source>
        <dbReference type="ARBA" id="ARBA00022525"/>
    </source>
</evidence>
<evidence type="ECO:0000256" key="5">
    <source>
        <dbReference type="ARBA" id="ARBA00022729"/>
    </source>
</evidence>
<dbReference type="InterPro" id="IPR050325">
    <property type="entry name" value="Prot/Nucl_acid_deglycase"/>
</dbReference>
<evidence type="ECO:0000256" key="1">
    <source>
        <dbReference type="ARBA" id="ARBA00004412"/>
    </source>
</evidence>
<dbReference type="GO" id="GO:0005737">
    <property type="term" value="C:cytoplasm"/>
    <property type="evidence" value="ECO:0000318"/>
    <property type="project" value="GO_Central"/>
</dbReference>
<accession>A0A6I8NG30</accession>
<dbReference type="GO" id="GO:0019243">
    <property type="term" value="P:methylglyoxal catabolic process to D-lactate via S-lactoyl-glutathione"/>
    <property type="evidence" value="ECO:0000318"/>
    <property type="project" value="GO_Central"/>
</dbReference>